<dbReference type="PANTHER" id="PTHR48083">
    <property type="entry name" value="MEDIUM-CHAIN SPECIFIC ACYL-COA DEHYDROGENASE, MITOCHONDRIAL-RELATED"/>
    <property type="match status" value="1"/>
</dbReference>
<dbReference type="InterPro" id="IPR013786">
    <property type="entry name" value="AcylCoA_DH/ox_N"/>
</dbReference>
<evidence type="ECO:0000259" key="6">
    <source>
        <dbReference type="Pfam" id="PF08028"/>
    </source>
</evidence>
<gene>
    <name evidence="7" type="ORF">GCM10009846_01600</name>
</gene>
<accession>A0ABN3AIV3</accession>
<dbReference type="InterPro" id="IPR013107">
    <property type="entry name" value="Acyl-CoA_DH_C"/>
</dbReference>
<dbReference type="Gene3D" id="2.40.110.10">
    <property type="entry name" value="Butyryl-CoA Dehydrogenase, subunit A, domain 2"/>
    <property type="match status" value="1"/>
</dbReference>
<dbReference type="InterPro" id="IPR046373">
    <property type="entry name" value="Acyl-CoA_Oxase/DH_mid-dom_sf"/>
</dbReference>
<dbReference type="InterPro" id="IPR009100">
    <property type="entry name" value="AcylCoA_DH/oxidase_NM_dom_sf"/>
</dbReference>
<evidence type="ECO:0000259" key="4">
    <source>
        <dbReference type="Pfam" id="PF02770"/>
    </source>
</evidence>
<comment type="similarity">
    <text evidence="3">Belongs to the HpaH/HsaA monooxygenase family.</text>
</comment>
<proteinExistence type="inferred from homology"/>
<sequence length="406" mass="43039">MTATQVVGSASLVSRFQGLIDEVRAGAVARELGRELPIDLVRRLADAGVGRVRLPVDDGGLDASIAESVQLTIALSAADANVGHLLRSHAGFVELVLRRAPGADRDVWVSRIADGSLVGNATSELTGTTLADISTRVAEGDDGIWRLDGRKFYSTGTLYSDWVYLAAADGDARVTFAVPTDAPGVEIRDDWDGFGQRATASGTTVFDGVEVDASQLATYGAGPLTHIQAFYQLHLVAVLAGVAEEVVRDAADFVRARTRSYVHANTARPADDPQVLEVVGRLSTTAFAVRSAVLEAARLLDVAAASAEPGDALDARLLEEAEIAVYQAQVLATDAVPDAATRLFEVGGASATERTRALDRHWRNARTVASHNPATFKARTIGAWEVSGTGPLGVWHRYETVGPTRF</sequence>
<feature type="domain" description="Acyl-CoA dehydrogenase/oxidase N-terminal" evidence="5">
    <location>
        <begin position="29"/>
        <end position="115"/>
    </location>
</feature>
<dbReference type="Gene3D" id="1.20.140.10">
    <property type="entry name" value="Butyryl-CoA Dehydrogenase, subunit A, domain 3"/>
    <property type="match status" value="1"/>
</dbReference>
<dbReference type="PIRSF" id="PIRSF016578">
    <property type="entry name" value="HsaA"/>
    <property type="match status" value="1"/>
</dbReference>
<protein>
    <submittedName>
        <fullName evidence="7">Acyl-CoA dehydrogenase family protein</fullName>
    </submittedName>
</protein>
<dbReference type="SUPFAM" id="SSF56645">
    <property type="entry name" value="Acyl-CoA dehydrogenase NM domain-like"/>
    <property type="match status" value="1"/>
</dbReference>
<evidence type="ECO:0000313" key="8">
    <source>
        <dbReference type="Proteomes" id="UP001501599"/>
    </source>
</evidence>
<evidence type="ECO:0000256" key="3">
    <source>
        <dbReference type="ARBA" id="ARBA00049661"/>
    </source>
</evidence>
<dbReference type="Pfam" id="PF02770">
    <property type="entry name" value="Acyl-CoA_dh_M"/>
    <property type="match status" value="1"/>
</dbReference>
<dbReference type="InterPro" id="IPR050741">
    <property type="entry name" value="Acyl-CoA_dehydrogenase"/>
</dbReference>
<dbReference type="PANTHER" id="PTHR48083:SF19">
    <property type="entry name" value="FLAVIN-DEPENDENT MONOOXYGENASE, OXYGENASE SUBUNIT HSAA"/>
    <property type="match status" value="1"/>
</dbReference>
<evidence type="ECO:0000259" key="5">
    <source>
        <dbReference type="Pfam" id="PF02771"/>
    </source>
</evidence>
<dbReference type="InterPro" id="IPR036250">
    <property type="entry name" value="AcylCo_DH-like_C"/>
</dbReference>
<dbReference type="Proteomes" id="UP001501599">
    <property type="component" value="Unassembled WGS sequence"/>
</dbReference>
<keyword evidence="1" id="KW-0285">Flavoprotein</keyword>
<evidence type="ECO:0000313" key="7">
    <source>
        <dbReference type="EMBL" id="GAA2170605.1"/>
    </source>
</evidence>
<dbReference type="SUPFAM" id="SSF47203">
    <property type="entry name" value="Acyl-CoA dehydrogenase C-terminal domain-like"/>
    <property type="match status" value="1"/>
</dbReference>
<feature type="domain" description="Acyl-CoA oxidase/dehydrogenase middle" evidence="4">
    <location>
        <begin position="122"/>
        <end position="209"/>
    </location>
</feature>
<dbReference type="InterPro" id="IPR037069">
    <property type="entry name" value="AcylCoA_DH/ox_N_sf"/>
</dbReference>
<evidence type="ECO:0000256" key="2">
    <source>
        <dbReference type="ARBA" id="ARBA00023002"/>
    </source>
</evidence>
<dbReference type="Pfam" id="PF08028">
    <property type="entry name" value="Acyl-CoA_dh_2"/>
    <property type="match status" value="1"/>
</dbReference>
<dbReference type="InterPro" id="IPR006091">
    <property type="entry name" value="Acyl-CoA_Oxase/DH_mid-dom"/>
</dbReference>
<reference evidence="7 8" key="1">
    <citation type="journal article" date="2019" name="Int. J. Syst. Evol. Microbiol.">
        <title>The Global Catalogue of Microorganisms (GCM) 10K type strain sequencing project: providing services to taxonomists for standard genome sequencing and annotation.</title>
        <authorList>
            <consortium name="The Broad Institute Genomics Platform"/>
            <consortium name="The Broad Institute Genome Sequencing Center for Infectious Disease"/>
            <person name="Wu L."/>
            <person name="Ma J."/>
        </authorList>
    </citation>
    <scope>NUCLEOTIDE SEQUENCE [LARGE SCALE GENOMIC DNA]</scope>
    <source>
        <strain evidence="7 8">JCM 16026</strain>
    </source>
</reference>
<dbReference type="EMBL" id="BAAAQT010000001">
    <property type="protein sequence ID" value="GAA2170605.1"/>
    <property type="molecule type" value="Genomic_DNA"/>
</dbReference>
<keyword evidence="2" id="KW-0560">Oxidoreductase</keyword>
<keyword evidence="8" id="KW-1185">Reference proteome</keyword>
<feature type="domain" description="Acyl-CoA dehydrogenase C-terminal" evidence="6">
    <location>
        <begin position="235"/>
        <end position="372"/>
    </location>
</feature>
<dbReference type="Pfam" id="PF02771">
    <property type="entry name" value="Acyl-CoA_dh_N"/>
    <property type="match status" value="1"/>
</dbReference>
<name>A0ABN3AIV3_9MICO</name>
<dbReference type="RefSeq" id="WP_344339335.1">
    <property type="nucleotide sequence ID" value="NZ_BAAAQT010000001.1"/>
</dbReference>
<organism evidence="7 8">
    <name type="scientific">Agrococcus versicolor</name>
    <dbReference type="NCBI Taxonomy" id="501482"/>
    <lineage>
        <taxon>Bacteria</taxon>
        <taxon>Bacillati</taxon>
        <taxon>Actinomycetota</taxon>
        <taxon>Actinomycetes</taxon>
        <taxon>Micrococcales</taxon>
        <taxon>Microbacteriaceae</taxon>
        <taxon>Agrococcus</taxon>
    </lineage>
</organism>
<dbReference type="Gene3D" id="1.10.540.10">
    <property type="entry name" value="Acyl-CoA dehydrogenase/oxidase, N-terminal domain"/>
    <property type="match status" value="1"/>
</dbReference>
<evidence type="ECO:0000256" key="1">
    <source>
        <dbReference type="ARBA" id="ARBA00022630"/>
    </source>
</evidence>
<comment type="caution">
    <text evidence="7">The sequence shown here is derived from an EMBL/GenBank/DDBJ whole genome shotgun (WGS) entry which is preliminary data.</text>
</comment>